<evidence type="ECO:0000256" key="2">
    <source>
        <dbReference type="PIRNR" id="PIRNR028729"/>
    </source>
</evidence>
<accession>A0AAD4TDW3</accession>
<dbReference type="PANTHER" id="PTHR11165">
    <property type="entry name" value="SKP1"/>
    <property type="match status" value="1"/>
</dbReference>
<evidence type="ECO:0000313" key="4">
    <source>
        <dbReference type="EMBL" id="KAI3949290.1"/>
    </source>
</evidence>
<comment type="function">
    <text evidence="2">Involved in ubiquitination and subsequent proteasomal degradation of target proteins. Together with CUL1, RBX1 and a F-box protein, it forms a SCF E3 ubiquitin ligase complex. The functional specificity of this complex depends on the type of F-box protein. In the SCF complex, it serves as an adapter that links the F-box protein to CUL1.</text>
</comment>
<evidence type="ECO:0000256" key="1">
    <source>
        <dbReference type="ARBA" id="ARBA00004906"/>
    </source>
</evidence>
<proteinExistence type="inferred from homology"/>
<reference evidence="4" key="1">
    <citation type="submission" date="2022-04" db="EMBL/GenBank/DDBJ databases">
        <title>A functionally conserved STORR gene fusion in Papaver species that diverged 16.8 million years ago.</title>
        <authorList>
            <person name="Catania T."/>
        </authorList>
    </citation>
    <scope>NUCLEOTIDE SEQUENCE</scope>
    <source>
        <strain evidence="4">S-188037</strain>
    </source>
</reference>
<dbReference type="Pfam" id="PF01466">
    <property type="entry name" value="Skp1"/>
    <property type="match status" value="1"/>
</dbReference>
<evidence type="ECO:0000313" key="5">
    <source>
        <dbReference type="Proteomes" id="UP001202328"/>
    </source>
</evidence>
<dbReference type="Proteomes" id="UP001202328">
    <property type="component" value="Unassembled WGS sequence"/>
</dbReference>
<evidence type="ECO:0000259" key="3">
    <source>
        <dbReference type="Pfam" id="PF01466"/>
    </source>
</evidence>
<keyword evidence="2" id="KW-0833">Ubl conjugation pathway</keyword>
<comment type="similarity">
    <text evidence="2">Belongs to the SKP1 family.</text>
</comment>
<dbReference type="AlphaFoldDB" id="A0AAD4TDW3"/>
<sequence length="125" mass="14536">MIEDEIVTGDEIPLTNTSSGILERVLVFLEKHVEKERDEDEEKELKKWDEEFVEELKGDKGYPFGMILAANFLAAKSLLDVACQNYADMLKDKSHEWIREYAGIENDFTLEEEAELRAENSWAYE</sequence>
<dbReference type="PIRSF" id="PIRSF028729">
    <property type="entry name" value="E3_ubiquit_lig_SCF_Skp"/>
    <property type="match status" value="1"/>
</dbReference>
<comment type="caution">
    <text evidence="4">The sequence shown here is derived from an EMBL/GenBank/DDBJ whole genome shotgun (WGS) entry which is preliminary data.</text>
</comment>
<dbReference type="GO" id="GO:0006511">
    <property type="term" value="P:ubiquitin-dependent protein catabolic process"/>
    <property type="evidence" value="ECO:0007669"/>
    <property type="project" value="InterPro"/>
</dbReference>
<dbReference type="InterPro" id="IPR016072">
    <property type="entry name" value="Skp1_comp_dimer"/>
</dbReference>
<dbReference type="GO" id="GO:0016567">
    <property type="term" value="P:protein ubiquitination"/>
    <property type="evidence" value="ECO:0007669"/>
    <property type="project" value="UniProtKB-UniRule"/>
</dbReference>
<dbReference type="InterPro" id="IPR016897">
    <property type="entry name" value="SKP1"/>
</dbReference>
<dbReference type="InterPro" id="IPR036296">
    <property type="entry name" value="SKP1-like_dim_sf"/>
</dbReference>
<gene>
    <name evidence="4" type="ORF">MKW98_023227</name>
</gene>
<comment type="pathway">
    <text evidence="1 2">Protein modification; protein ubiquitination.</text>
</comment>
<dbReference type="Gene3D" id="3.30.710.10">
    <property type="entry name" value="Potassium Channel Kv1.1, Chain A"/>
    <property type="match status" value="1"/>
</dbReference>
<organism evidence="4 5">
    <name type="scientific">Papaver atlanticum</name>
    <dbReference type="NCBI Taxonomy" id="357466"/>
    <lineage>
        <taxon>Eukaryota</taxon>
        <taxon>Viridiplantae</taxon>
        <taxon>Streptophyta</taxon>
        <taxon>Embryophyta</taxon>
        <taxon>Tracheophyta</taxon>
        <taxon>Spermatophyta</taxon>
        <taxon>Magnoliopsida</taxon>
        <taxon>Ranunculales</taxon>
        <taxon>Papaveraceae</taxon>
        <taxon>Papaveroideae</taxon>
        <taxon>Papaver</taxon>
    </lineage>
</organism>
<dbReference type="EMBL" id="JAJJMB010003142">
    <property type="protein sequence ID" value="KAI3949290.1"/>
    <property type="molecule type" value="Genomic_DNA"/>
</dbReference>
<name>A0AAD4TDW3_9MAGN</name>
<dbReference type="SUPFAM" id="SSF81382">
    <property type="entry name" value="Skp1 dimerisation domain-like"/>
    <property type="match status" value="1"/>
</dbReference>
<protein>
    <recommendedName>
        <fullName evidence="2">SKP1-like protein</fullName>
    </recommendedName>
</protein>
<comment type="subunit">
    <text evidence="2">Part of a SCF (SKP1-cullin-F-box) protein ligase complex.</text>
</comment>
<keyword evidence="5" id="KW-1185">Reference proteome</keyword>
<feature type="domain" description="SKP1 component dimerisation" evidence="3">
    <location>
        <begin position="76"/>
        <end position="123"/>
    </location>
</feature>
<dbReference type="InterPro" id="IPR011333">
    <property type="entry name" value="SKP1/BTB/POZ_sf"/>
</dbReference>